<dbReference type="RefSeq" id="WP_088570089.1">
    <property type="nucleotide sequence ID" value="NZ_FYEK01000003.1"/>
</dbReference>
<dbReference type="InParanoid" id="A0A212PZT8"/>
<accession>A0A212PZT8</accession>
<sequence>MKEPAVADSTCLIVLERIRRLELLHGLFEPLVIPPSVQEEFGRAVDWLIVQAPSDLRLIRVLRLVVDDGEAEAIALALEKGWQRIVDDRKARSWAKRLGIRIIGTAGVLIRAKQAGLIPSVKPLLEAMQQAEVLRLAGE</sequence>
<dbReference type="EMBL" id="FYEK01000003">
    <property type="protein sequence ID" value="SNB52458.1"/>
    <property type="molecule type" value="Genomic_DNA"/>
</dbReference>
<dbReference type="InterPro" id="IPR021799">
    <property type="entry name" value="PIN-like_prokaryotic"/>
</dbReference>
<dbReference type="Proteomes" id="UP000197025">
    <property type="component" value="Unassembled WGS sequence"/>
</dbReference>
<name>A0A212PZT8_9CHLR</name>
<reference evidence="2" key="1">
    <citation type="submission" date="2017-06" db="EMBL/GenBank/DDBJ databases">
        <authorList>
            <person name="Varghese N."/>
            <person name="Submissions S."/>
        </authorList>
    </citation>
    <scope>NUCLEOTIDE SEQUENCE [LARGE SCALE GENOMIC DNA]</scope>
    <source>
        <strain evidence="2">JAD2</strain>
    </source>
</reference>
<dbReference type="PANTHER" id="PTHR39550">
    <property type="entry name" value="SLL0658 PROTEIN"/>
    <property type="match status" value="1"/>
</dbReference>
<gene>
    <name evidence="1" type="ORF">SAMN02746019_00023200</name>
</gene>
<dbReference type="AlphaFoldDB" id="A0A212PZT8"/>
<evidence type="ECO:0000313" key="2">
    <source>
        <dbReference type="Proteomes" id="UP000197025"/>
    </source>
</evidence>
<dbReference type="OrthoDB" id="164742at2"/>
<proteinExistence type="predicted"/>
<keyword evidence="2" id="KW-1185">Reference proteome</keyword>
<organism evidence="1 2">
    <name type="scientific">Thermoflexus hugenholtzii JAD2</name>
    <dbReference type="NCBI Taxonomy" id="877466"/>
    <lineage>
        <taxon>Bacteria</taxon>
        <taxon>Bacillati</taxon>
        <taxon>Chloroflexota</taxon>
        <taxon>Thermoflexia</taxon>
        <taxon>Thermoflexales</taxon>
        <taxon>Thermoflexaceae</taxon>
        <taxon>Thermoflexus</taxon>
    </lineage>
</organism>
<evidence type="ECO:0000313" key="1">
    <source>
        <dbReference type="EMBL" id="SNB52458.1"/>
    </source>
</evidence>
<dbReference type="PANTHER" id="PTHR39550:SF1">
    <property type="entry name" value="SLL0658 PROTEIN"/>
    <property type="match status" value="1"/>
</dbReference>
<dbReference type="Pfam" id="PF11848">
    <property type="entry name" value="DUF3368"/>
    <property type="match status" value="1"/>
</dbReference>
<protein>
    <submittedName>
        <fullName evidence="1">Predicted nucleic acid-binding protein, contains PIN domain</fullName>
    </submittedName>
</protein>